<evidence type="ECO:0000313" key="1">
    <source>
        <dbReference type="EMBL" id="EGK08424.1"/>
    </source>
</evidence>
<name>F5S8A3_KINKI</name>
<proteinExistence type="predicted"/>
<dbReference type="HOGENOM" id="CLU_3200895_0_0_4"/>
<dbReference type="EMBL" id="AFHS01000046">
    <property type="protein sequence ID" value="EGK08424.1"/>
    <property type="molecule type" value="Genomic_DNA"/>
</dbReference>
<organism evidence="1 2">
    <name type="scientific">Kingella kingae ATCC 23330</name>
    <dbReference type="NCBI Taxonomy" id="887327"/>
    <lineage>
        <taxon>Bacteria</taxon>
        <taxon>Pseudomonadati</taxon>
        <taxon>Pseudomonadota</taxon>
        <taxon>Betaproteobacteria</taxon>
        <taxon>Neisseriales</taxon>
        <taxon>Neisseriaceae</taxon>
        <taxon>Kingella</taxon>
    </lineage>
</organism>
<dbReference type="AlphaFoldDB" id="F5S8A3"/>
<accession>F5S8A3</accession>
<protein>
    <submittedName>
        <fullName evidence="1">Uncharacterized protein</fullName>
    </submittedName>
</protein>
<dbReference type="Proteomes" id="UP000004207">
    <property type="component" value="Unassembled WGS sequence"/>
</dbReference>
<comment type="caution">
    <text evidence="1">The sequence shown here is derived from an EMBL/GenBank/DDBJ whole genome shotgun (WGS) entry which is preliminary data.</text>
</comment>
<evidence type="ECO:0000313" key="2">
    <source>
        <dbReference type="Proteomes" id="UP000004207"/>
    </source>
</evidence>
<sequence>MLCAVWQMVENGAYCTRKSAGCFVNLKAACTLFNRFSVKQVFHQP</sequence>
<reference evidence="1 2" key="1">
    <citation type="submission" date="2011-04" db="EMBL/GenBank/DDBJ databases">
        <authorList>
            <person name="Muzny D."/>
            <person name="Qin X."/>
            <person name="Deng J."/>
            <person name="Jiang H."/>
            <person name="Liu Y."/>
            <person name="Qu J."/>
            <person name="Song X.-Z."/>
            <person name="Zhang L."/>
            <person name="Thornton R."/>
            <person name="Coyle M."/>
            <person name="Francisco L."/>
            <person name="Jackson L."/>
            <person name="Javaid M."/>
            <person name="Korchina V."/>
            <person name="Kovar C."/>
            <person name="Mata R."/>
            <person name="Mathew T."/>
            <person name="Ngo R."/>
            <person name="Nguyen L."/>
            <person name="Nguyen N."/>
            <person name="Okwuonu G."/>
            <person name="Ongeri F."/>
            <person name="Pham C."/>
            <person name="Simmons D."/>
            <person name="Wilczek-Boney K."/>
            <person name="Hale W."/>
            <person name="Jakkamsetti A."/>
            <person name="Pham P."/>
            <person name="Ruth R."/>
            <person name="San Lucas F."/>
            <person name="Warren J."/>
            <person name="Zhang J."/>
            <person name="Zhao Z."/>
            <person name="Zhou C."/>
            <person name="Zhu D."/>
            <person name="Lee S."/>
            <person name="Bess C."/>
            <person name="Blankenburg K."/>
            <person name="Forbes L."/>
            <person name="Fu Q."/>
            <person name="Gubbala S."/>
            <person name="Hirani K."/>
            <person name="Jayaseelan J.C."/>
            <person name="Lara F."/>
            <person name="Munidasa M."/>
            <person name="Palculict T."/>
            <person name="Patil S."/>
            <person name="Pu L.-L."/>
            <person name="Saada N."/>
            <person name="Tang L."/>
            <person name="Weissenberger G."/>
            <person name="Zhu Y."/>
            <person name="Hemphill L."/>
            <person name="Shang Y."/>
            <person name="Youmans B."/>
            <person name="Ayvaz T."/>
            <person name="Ross M."/>
            <person name="Santibanez J."/>
            <person name="Aqrawi P."/>
            <person name="Gross S."/>
            <person name="Joshi V."/>
            <person name="Fowler G."/>
            <person name="Nazareth L."/>
            <person name="Reid J."/>
            <person name="Worley K."/>
            <person name="Petrosino J."/>
            <person name="Highlander S."/>
            <person name="Gibbs R."/>
        </authorList>
    </citation>
    <scope>NUCLEOTIDE SEQUENCE [LARGE SCALE GENOMIC DNA]</scope>
    <source>
        <strain evidence="1 2">ATCC 23330</strain>
    </source>
</reference>
<keyword evidence="2" id="KW-1185">Reference proteome</keyword>
<gene>
    <name evidence="1" type="ORF">HMPREF0476_1436</name>
</gene>